<accession>A0A926S0I8</accession>
<feature type="domain" description="PKD" evidence="2">
    <location>
        <begin position="679"/>
        <end position="729"/>
    </location>
</feature>
<dbReference type="Pfam" id="PF13585">
    <property type="entry name" value="CHU_C"/>
    <property type="match status" value="1"/>
</dbReference>
<dbReference type="Pfam" id="PF17517">
    <property type="entry name" value="IgGFc_binding"/>
    <property type="match status" value="1"/>
</dbReference>
<dbReference type="PANTHER" id="PTHR46534">
    <property type="entry name" value="IGGFC_BINDING DOMAIN-CONTAINING PROTEIN"/>
    <property type="match status" value="1"/>
</dbReference>
<dbReference type="AlphaFoldDB" id="A0A926S0I8"/>
<name>A0A926S0I8_9SPHI</name>
<feature type="chain" id="PRO_5037045789" evidence="1">
    <location>
        <begin position="33"/>
        <end position="1182"/>
    </location>
</feature>
<evidence type="ECO:0000313" key="4">
    <source>
        <dbReference type="Proteomes" id="UP000619078"/>
    </source>
</evidence>
<dbReference type="InterPro" id="IPR013783">
    <property type="entry name" value="Ig-like_fold"/>
</dbReference>
<reference evidence="3" key="1">
    <citation type="submission" date="2020-09" db="EMBL/GenBank/DDBJ databases">
        <title>Novel species of Mucilaginibacter isolated from a glacier on the Tibetan Plateau.</title>
        <authorList>
            <person name="Liu Q."/>
            <person name="Xin Y.-H."/>
        </authorList>
    </citation>
    <scope>NUCLEOTIDE SEQUENCE</scope>
    <source>
        <strain evidence="3">ZB1P21</strain>
    </source>
</reference>
<dbReference type="PANTHER" id="PTHR46534:SF1">
    <property type="entry name" value="IGGFC-BINDING PROTEIN N-TERMINAL DOMAIN-CONTAINING PROTEIN"/>
    <property type="match status" value="1"/>
</dbReference>
<dbReference type="SUPFAM" id="SSF49299">
    <property type="entry name" value="PKD domain"/>
    <property type="match status" value="3"/>
</dbReference>
<organism evidence="3 4">
    <name type="scientific">Mucilaginibacter glaciei</name>
    <dbReference type="NCBI Taxonomy" id="2772109"/>
    <lineage>
        <taxon>Bacteria</taxon>
        <taxon>Pseudomonadati</taxon>
        <taxon>Bacteroidota</taxon>
        <taxon>Sphingobacteriia</taxon>
        <taxon>Sphingobacteriales</taxon>
        <taxon>Sphingobacteriaceae</taxon>
        <taxon>Mucilaginibacter</taxon>
    </lineage>
</organism>
<dbReference type="InterPro" id="IPR026341">
    <property type="entry name" value="T9SS_type_B"/>
</dbReference>
<protein>
    <submittedName>
        <fullName evidence="3">PKD domain-containing protein</fullName>
    </submittedName>
</protein>
<feature type="signal peptide" evidence="1">
    <location>
        <begin position="1"/>
        <end position="32"/>
    </location>
</feature>
<dbReference type="EMBL" id="JACWMX010000001">
    <property type="protein sequence ID" value="MBD1391782.1"/>
    <property type="molecule type" value="Genomic_DNA"/>
</dbReference>
<evidence type="ECO:0000259" key="2">
    <source>
        <dbReference type="PROSITE" id="PS50093"/>
    </source>
</evidence>
<dbReference type="SMART" id="SM00089">
    <property type="entry name" value="PKD"/>
    <property type="match status" value="4"/>
</dbReference>
<keyword evidence="1" id="KW-0732">Signal</keyword>
<proteinExistence type="predicted"/>
<dbReference type="CDD" id="cd00146">
    <property type="entry name" value="PKD"/>
    <property type="match status" value="3"/>
</dbReference>
<dbReference type="Pfam" id="PF18911">
    <property type="entry name" value="PKD_4"/>
    <property type="match status" value="3"/>
</dbReference>
<dbReference type="InterPro" id="IPR000601">
    <property type="entry name" value="PKD_dom"/>
</dbReference>
<dbReference type="InterPro" id="IPR022409">
    <property type="entry name" value="PKD/Chitinase_dom"/>
</dbReference>
<feature type="domain" description="PKD" evidence="2">
    <location>
        <begin position="588"/>
        <end position="653"/>
    </location>
</feature>
<dbReference type="Gene3D" id="2.60.40.10">
    <property type="entry name" value="Immunoglobulins"/>
    <property type="match status" value="4"/>
</dbReference>
<dbReference type="InterPro" id="IPR035234">
    <property type="entry name" value="IgGFc-bd_N"/>
</dbReference>
<dbReference type="Proteomes" id="UP000619078">
    <property type="component" value="Unassembled WGS sequence"/>
</dbReference>
<dbReference type="NCBIfam" id="TIGR04131">
    <property type="entry name" value="Bac_Flav_CTERM"/>
    <property type="match status" value="1"/>
</dbReference>
<comment type="caution">
    <text evidence="3">The sequence shown here is derived from an EMBL/GenBank/DDBJ whole genome shotgun (WGS) entry which is preliminary data.</text>
</comment>
<dbReference type="RefSeq" id="WP_191160043.1">
    <property type="nucleotide sequence ID" value="NZ_JACWMX010000001.1"/>
</dbReference>
<gene>
    <name evidence="3" type="ORF">IDJ76_01600</name>
</gene>
<sequence>MRFKQVDTLGRIVKLRFLLFFVLALFNCIAFAQGNSSNQGKEFWTTYMSHTEDNGPSQMSLYITSDLNTSGTVEVADGSFSVPFTVVARQVTIVDIPHTAFLKLGGQYLKGIHITALKNIAIYAHIYANAVSGATLLLPVNVLGKNYTSINYTQKSNAVSYSSLAVIAVEDNTTVEITPSVPLLDGKQANTKFELSLKKGEVYQALANTDLTGTLVKSISSTAGECKKIAVFSGSSKISISCNISYNSADNLFQQVYPTSSWGKNYLTAPLKSRPIDIFRIVLSDLNTVVKMNGNVVIDGTGNLLYYEFKSSTTNTITADKPIQVVQYAVTEGNSFDNNCTPNTTDRGDPEMIYLTPLEQTLDHVTLYSTDKSKITANFINVVIKTSSAPSFQLDGVLYSNLANGVNNMPFATVPGNEEYSYAQIKVDAGTHFINADEGFTAIAYGFGARESYGYAAGANVKDLNSFIFIAGKQSNETVTSGCAGSAYKLKLTIPYQTTSIKWDFKDGSAPYVDNAPVVASTIQRDSKTLYTYEYYKTVTFAPGEYNITGTVRNPTSDDCGSDVPIDFDFIISGLPVSKFSWAGTCPGEDILFKDESTPPETIKTWLWDFGDGTTSTLQTPKHLYATGGKYTVRLTVGNEAGCTTTAENVLTILNKPKAAFNVPAPYCFGQAVTLADASTSTGGAIKQWIWDFGDGTPIETHTTGVSFTHIFSKSGNSTMQLTVVTENGCTDITQKVIEIKVVPVVDFSLPDVCLSDAVAKFTDKSSIPDGSEGAFTYLWNFGDANANAANPNTSTLKNPGHKYNRASNYTVTLTITSSAGCSVTKTQTLTVNGDTPSARFLVDNSNQLCSAAPVTFHDQSTVNFGNVTKIVWYYDYVNSPTANETFLRADIPDDRTYHHNYAVFNTPLTKQFTVRMEAYSGESCVDITQQIIMVNANPLVQLLQIGSICYNAPPIQIAVNSNGFSGNGSFTGRGVTNSGMFSPKTAGAGISTISYTFVATNGCSYTTNQDILVYDELTANAGEDITALDGITITLKGSDNQTNVTYKWSPSAGLDRDDIAEPTVTPTRDITYRLTVTNANGCVTTDDVFLHILEKPIVVNTFTPNNDGINDVWNIKYLESYPGNTVEIYNRQGEKVYSSIGYAIPWDGRYKGKELPVGTYYYIINPKNGRKVIAGNVTIIR</sequence>
<dbReference type="InterPro" id="IPR035986">
    <property type="entry name" value="PKD_dom_sf"/>
</dbReference>
<evidence type="ECO:0000256" key="1">
    <source>
        <dbReference type="SAM" id="SignalP"/>
    </source>
</evidence>
<dbReference type="PROSITE" id="PS50093">
    <property type="entry name" value="PKD"/>
    <property type="match status" value="3"/>
</dbReference>
<feature type="domain" description="PKD" evidence="2">
    <location>
        <begin position="771"/>
        <end position="832"/>
    </location>
</feature>
<keyword evidence="4" id="KW-1185">Reference proteome</keyword>
<evidence type="ECO:0000313" key="3">
    <source>
        <dbReference type="EMBL" id="MBD1391782.1"/>
    </source>
</evidence>